<dbReference type="PANTHER" id="PTHR11461:SF315">
    <property type="entry name" value="SERPIN-Z3-LIKE"/>
    <property type="match status" value="1"/>
</dbReference>
<evidence type="ECO:0000256" key="2">
    <source>
        <dbReference type="RuleBase" id="RU000411"/>
    </source>
</evidence>
<comment type="caution">
    <text evidence="4">The sequence shown here is derived from an EMBL/GenBank/DDBJ whole genome shotgun (WGS) entry which is preliminary data.</text>
</comment>
<dbReference type="Gene3D" id="2.30.39.10">
    <property type="entry name" value="Alpha-1-antitrypsin, domain 1"/>
    <property type="match status" value="1"/>
</dbReference>
<dbReference type="Gene3D" id="3.30.497.10">
    <property type="entry name" value="Antithrombin, subunit I, domain 2"/>
    <property type="match status" value="1"/>
</dbReference>
<feature type="domain" description="Serpin" evidence="3">
    <location>
        <begin position="16"/>
        <end position="393"/>
    </location>
</feature>
<gene>
    <name evidence="4" type="ORF">CTI12_AA345570</name>
</gene>
<evidence type="ECO:0000313" key="4">
    <source>
        <dbReference type="EMBL" id="PWA64107.1"/>
    </source>
</evidence>
<evidence type="ECO:0000313" key="5">
    <source>
        <dbReference type="Proteomes" id="UP000245207"/>
    </source>
</evidence>
<dbReference type="EMBL" id="PKPP01004491">
    <property type="protein sequence ID" value="PWA64107.1"/>
    <property type="molecule type" value="Genomic_DNA"/>
</dbReference>
<proteinExistence type="inferred from homology"/>
<accession>A0A2U1MS99</accession>
<keyword evidence="5" id="KW-1185">Reference proteome</keyword>
<dbReference type="SUPFAM" id="SSF56574">
    <property type="entry name" value="Serpins"/>
    <property type="match status" value="1"/>
</dbReference>
<dbReference type="PROSITE" id="PS00284">
    <property type="entry name" value="SERPIN"/>
    <property type="match status" value="1"/>
</dbReference>
<comment type="similarity">
    <text evidence="1 2">Belongs to the serpin family.</text>
</comment>
<dbReference type="InterPro" id="IPR042178">
    <property type="entry name" value="Serpin_sf_1"/>
</dbReference>
<dbReference type="OrthoDB" id="1063785at2759"/>
<evidence type="ECO:0000256" key="1">
    <source>
        <dbReference type="ARBA" id="ARBA00009500"/>
    </source>
</evidence>
<protein>
    <submittedName>
        <fullName evidence="4">Serpin-ZX</fullName>
    </submittedName>
</protein>
<dbReference type="InterPro" id="IPR042185">
    <property type="entry name" value="Serpin_sf_2"/>
</dbReference>
<reference evidence="4 5" key="1">
    <citation type="journal article" date="2018" name="Mol. Plant">
        <title>The genome of Artemisia annua provides insight into the evolution of Asteraceae family and artemisinin biosynthesis.</title>
        <authorList>
            <person name="Shen Q."/>
            <person name="Zhang L."/>
            <person name="Liao Z."/>
            <person name="Wang S."/>
            <person name="Yan T."/>
            <person name="Shi P."/>
            <person name="Liu M."/>
            <person name="Fu X."/>
            <person name="Pan Q."/>
            <person name="Wang Y."/>
            <person name="Lv Z."/>
            <person name="Lu X."/>
            <person name="Zhang F."/>
            <person name="Jiang W."/>
            <person name="Ma Y."/>
            <person name="Chen M."/>
            <person name="Hao X."/>
            <person name="Li L."/>
            <person name="Tang Y."/>
            <person name="Lv G."/>
            <person name="Zhou Y."/>
            <person name="Sun X."/>
            <person name="Brodelius P.E."/>
            <person name="Rose J.K.C."/>
            <person name="Tang K."/>
        </authorList>
    </citation>
    <scope>NUCLEOTIDE SEQUENCE [LARGE SCALE GENOMIC DNA]</scope>
    <source>
        <strain evidence="5">cv. Huhao1</strain>
        <tissue evidence="4">Leaf</tissue>
    </source>
</reference>
<sequence>MAEERRRKISANTTTSVITKTLLDDAHNGFKNGNFVCSPLSLDIVLGMLTVGAEGKTLKQLLGFLRHGSIDQFLSESPSSKLLAKSLLNRNNLEFSLVNGVWVDEKVKLQARYQRILETVYKTEARCTDFKDEEKLNEAVEKINSWVKEKTKGLIPSIVKTSDFKMDAFMVLVNALYFKGAWYEQFTAEWTRNREFYLINGGTVSVPFMTLYEKSVKYRSFNGYKMIRFPYKSNDRSNKFSMYIFLPDRRDGLQHLLELFHSDDDLFHGDFNLKRETLASLWIPKFKISTTFEPEDVMKELGLTLPFEKTNTEFSGIVEKTGLDDDMIYVSKILQKFVIEVDKRGTEAASCTMMMETFGCIPTERFVADHPFMFMIREDTYKAVLFVGAVLNPPVN</sequence>
<dbReference type="PANTHER" id="PTHR11461">
    <property type="entry name" value="SERINE PROTEASE INHIBITOR, SERPIN"/>
    <property type="match status" value="1"/>
</dbReference>
<dbReference type="Proteomes" id="UP000245207">
    <property type="component" value="Unassembled WGS sequence"/>
</dbReference>
<dbReference type="AlphaFoldDB" id="A0A2U1MS99"/>
<dbReference type="SMART" id="SM00093">
    <property type="entry name" value="SERPIN"/>
    <property type="match status" value="1"/>
</dbReference>
<dbReference type="InterPro" id="IPR023796">
    <property type="entry name" value="Serpin_dom"/>
</dbReference>
<organism evidence="4 5">
    <name type="scientific">Artemisia annua</name>
    <name type="common">Sweet wormwood</name>
    <dbReference type="NCBI Taxonomy" id="35608"/>
    <lineage>
        <taxon>Eukaryota</taxon>
        <taxon>Viridiplantae</taxon>
        <taxon>Streptophyta</taxon>
        <taxon>Embryophyta</taxon>
        <taxon>Tracheophyta</taxon>
        <taxon>Spermatophyta</taxon>
        <taxon>Magnoliopsida</taxon>
        <taxon>eudicotyledons</taxon>
        <taxon>Gunneridae</taxon>
        <taxon>Pentapetalae</taxon>
        <taxon>asterids</taxon>
        <taxon>campanulids</taxon>
        <taxon>Asterales</taxon>
        <taxon>Asteraceae</taxon>
        <taxon>Asteroideae</taxon>
        <taxon>Anthemideae</taxon>
        <taxon>Artemisiinae</taxon>
        <taxon>Artemisia</taxon>
    </lineage>
</organism>
<dbReference type="GO" id="GO:0004867">
    <property type="term" value="F:serine-type endopeptidase inhibitor activity"/>
    <property type="evidence" value="ECO:0007669"/>
    <property type="project" value="InterPro"/>
</dbReference>
<dbReference type="STRING" id="35608.A0A2U1MS99"/>
<dbReference type="InterPro" id="IPR023795">
    <property type="entry name" value="Serpin_CS"/>
</dbReference>
<dbReference type="InterPro" id="IPR000215">
    <property type="entry name" value="Serpin_fam"/>
</dbReference>
<name>A0A2U1MS99_ARTAN</name>
<evidence type="ECO:0000259" key="3">
    <source>
        <dbReference type="SMART" id="SM00093"/>
    </source>
</evidence>
<dbReference type="InterPro" id="IPR036186">
    <property type="entry name" value="Serpin_sf"/>
</dbReference>
<dbReference type="Pfam" id="PF00079">
    <property type="entry name" value="Serpin"/>
    <property type="match status" value="1"/>
</dbReference>
<dbReference type="GO" id="GO:0005615">
    <property type="term" value="C:extracellular space"/>
    <property type="evidence" value="ECO:0007669"/>
    <property type="project" value="InterPro"/>
</dbReference>